<dbReference type="HOGENOM" id="CLU_021710_0_2_1"/>
<gene>
    <name evidence="4" type="ORF">TTHERM_00760200</name>
</gene>
<evidence type="ECO:0000256" key="1">
    <source>
        <dbReference type="ARBA" id="ARBA00044624"/>
    </source>
</evidence>
<keyword evidence="5" id="KW-1185">Reference proteome</keyword>
<dbReference type="Pfam" id="PF01331">
    <property type="entry name" value="mRNA_cap_enzyme"/>
    <property type="match status" value="2"/>
</dbReference>
<proteinExistence type="predicted"/>
<dbReference type="InParanoid" id="I7MCH8"/>
<dbReference type="InterPro" id="IPR051029">
    <property type="entry name" value="mRNA_Capping_Enz/RNA_Phosphat"/>
</dbReference>
<dbReference type="PANTHER" id="PTHR10367:SF17">
    <property type="entry name" value="MRNA-CAPPING ENZYME"/>
    <property type="match status" value="1"/>
</dbReference>
<dbReference type="AlphaFoldDB" id="I7MCH8"/>
<dbReference type="GO" id="GO:0005524">
    <property type="term" value="F:ATP binding"/>
    <property type="evidence" value="ECO:0007669"/>
    <property type="project" value="InterPro"/>
</dbReference>
<dbReference type="GO" id="GO:0004484">
    <property type="term" value="F:mRNA guanylyltransferase activity"/>
    <property type="evidence" value="ECO:0007669"/>
    <property type="project" value="UniProtKB-EC"/>
</dbReference>
<feature type="domain" description="mRNA capping enzyme adenylation" evidence="3">
    <location>
        <begin position="56"/>
        <end position="186"/>
    </location>
</feature>
<sequence>MGDFQILLHRPGNEVIMGEEFNYIQGYLNEFKKEMLIENKITDPRKIERIDFIGAQPVSMRNSHADRIREERDQADISYIVCEKTDGVRYIMVITNNGYCYLTGRNTSTDSENKYKLNQINVQLNKQLFIDENDDEEENLQILEIFDGELVLDKKGDNYYLKYLVFDCLVHFGEKVSNIDYLNRLTNALYFVQYNNSLYEINGEELPKPQPFCEFKAKALSQFLETGETDNFEDSENDLVISICVKDFFKIKYCNYLFDNYIPSLPHHNDGLIFTKNNSIYKPGTDENIIKWKPPSMNTIDFLLVANQDNILCGIDEKKSDGNYLLQSRVIDLYVMDNNLERKNYEITFFDFMIVDPDFFEEVIQKTSEKEGAKGVVAECKWIDLDQDKGEIIKKIYTSDTDKILVLPEFPDDSNQDDNRKWIASQKQTYKENKFSKGWGFDRYRLDKNFSNNKKIAKDIVSSIKENLDSKALMQRLMPNQHQNSNMGNPNLEPSIQKKQKR</sequence>
<dbReference type="STRING" id="312017.I7MCH8"/>
<dbReference type="RefSeq" id="XP_001031636.1">
    <property type="nucleotide sequence ID" value="XM_001031636.3"/>
</dbReference>
<dbReference type="Gene3D" id="2.40.50.140">
    <property type="entry name" value="Nucleic acid-binding proteins"/>
    <property type="match status" value="1"/>
</dbReference>
<dbReference type="OMA" id="IDFLICP"/>
<feature type="compositionally biased region" description="Polar residues" evidence="2">
    <location>
        <begin position="478"/>
        <end position="494"/>
    </location>
</feature>
<dbReference type="SUPFAM" id="SSF50249">
    <property type="entry name" value="Nucleic acid-binding proteins"/>
    <property type="match status" value="1"/>
</dbReference>
<evidence type="ECO:0000313" key="5">
    <source>
        <dbReference type="Proteomes" id="UP000009168"/>
    </source>
</evidence>
<name>I7MCH8_TETTS</name>
<reference evidence="5" key="1">
    <citation type="journal article" date="2006" name="PLoS Biol.">
        <title>Macronuclear genome sequence of the ciliate Tetrahymena thermophila, a model eukaryote.</title>
        <authorList>
            <person name="Eisen J.A."/>
            <person name="Coyne R.S."/>
            <person name="Wu M."/>
            <person name="Wu D."/>
            <person name="Thiagarajan M."/>
            <person name="Wortman J.R."/>
            <person name="Badger J.H."/>
            <person name="Ren Q."/>
            <person name="Amedeo P."/>
            <person name="Jones K.M."/>
            <person name="Tallon L.J."/>
            <person name="Delcher A.L."/>
            <person name="Salzberg S.L."/>
            <person name="Silva J.C."/>
            <person name="Haas B.J."/>
            <person name="Majoros W.H."/>
            <person name="Farzad M."/>
            <person name="Carlton J.M."/>
            <person name="Smith R.K. Jr."/>
            <person name="Garg J."/>
            <person name="Pearlman R.E."/>
            <person name="Karrer K.M."/>
            <person name="Sun L."/>
            <person name="Manning G."/>
            <person name="Elde N.C."/>
            <person name="Turkewitz A.P."/>
            <person name="Asai D.J."/>
            <person name="Wilkes D.E."/>
            <person name="Wang Y."/>
            <person name="Cai H."/>
            <person name="Collins K."/>
            <person name="Stewart B.A."/>
            <person name="Lee S.R."/>
            <person name="Wilamowska K."/>
            <person name="Weinberg Z."/>
            <person name="Ruzzo W.L."/>
            <person name="Wloga D."/>
            <person name="Gaertig J."/>
            <person name="Frankel J."/>
            <person name="Tsao C.-C."/>
            <person name="Gorovsky M.A."/>
            <person name="Keeling P.J."/>
            <person name="Waller R.F."/>
            <person name="Patron N.J."/>
            <person name="Cherry J.M."/>
            <person name="Stover N.A."/>
            <person name="Krieger C.J."/>
            <person name="del Toro C."/>
            <person name="Ryder H.F."/>
            <person name="Williamson S.C."/>
            <person name="Barbeau R.A."/>
            <person name="Hamilton E.P."/>
            <person name="Orias E."/>
        </authorList>
    </citation>
    <scope>NUCLEOTIDE SEQUENCE [LARGE SCALE GENOMIC DNA]</scope>
    <source>
        <strain evidence="5">SB210</strain>
    </source>
</reference>
<dbReference type="CDD" id="cd07895">
    <property type="entry name" value="Adenylation_mRNA_capping"/>
    <property type="match status" value="1"/>
</dbReference>
<feature type="region of interest" description="Disordered" evidence="2">
    <location>
        <begin position="475"/>
        <end position="502"/>
    </location>
</feature>
<dbReference type="Gene3D" id="3.30.470.30">
    <property type="entry name" value="DNA ligase/mRNA capping enzyme"/>
    <property type="match status" value="1"/>
</dbReference>
<dbReference type="Proteomes" id="UP000009168">
    <property type="component" value="Unassembled WGS sequence"/>
</dbReference>
<accession>I7MCH8</accession>
<dbReference type="EMBL" id="GG662440">
    <property type="protein sequence ID" value="EAR83973.1"/>
    <property type="molecule type" value="Genomic_DNA"/>
</dbReference>
<dbReference type="OrthoDB" id="200924at2759"/>
<dbReference type="GeneID" id="7825018"/>
<protein>
    <submittedName>
        <fullName evidence="4">mRNA capping enzyme</fullName>
    </submittedName>
</protein>
<organism evidence="4 5">
    <name type="scientific">Tetrahymena thermophila (strain SB210)</name>
    <dbReference type="NCBI Taxonomy" id="312017"/>
    <lineage>
        <taxon>Eukaryota</taxon>
        <taxon>Sar</taxon>
        <taxon>Alveolata</taxon>
        <taxon>Ciliophora</taxon>
        <taxon>Intramacronucleata</taxon>
        <taxon>Oligohymenophorea</taxon>
        <taxon>Hymenostomatida</taxon>
        <taxon>Tetrahymenina</taxon>
        <taxon>Tetrahymenidae</taxon>
        <taxon>Tetrahymena</taxon>
    </lineage>
</organism>
<evidence type="ECO:0000313" key="4">
    <source>
        <dbReference type="EMBL" id="EAR83973.1"/>
    </source>
</evidence>
<dbReference type="PANTHER" id="PTHR10367">
    <property type="entry name" value="MRNA-CAPPING ENZYME"/>
    <property type="match status" value="1"/>
</dbReference>
<dbReference type="SUPFAM" id="SSF56091">
    <property type="entry name" value="DNA ligase/mRNA capping enzyme, catalytic domain"/>
    <property type="match status" value="1"/>
</dbReference>
<comment type="catalytic activity">
    <reaction evidence="1">
        <text>a 5'-end diphospho-ribonucleoside in mRNA + GTP + H(+) = a 5'-end (5'-triphosphoguanosine)-ribonucleoside in mRNA + diphosphate</text>
        <dbReference type="Rhea" id="RHEA:67012"/>
        <dbReference type="Rhea" id="RHEA-COMP:17165"/>
        <dbReference type="Rhea" id="RHEA-COMP:17166"/>
        <dbReference type="ChEBI" id="CHEBI:15378"/>
        <dbReference type="ChEBI" id="CHEBI:33019"/>
        <dbReference type="ChEBI" id="CHEBI:37565"/>
        <dbReference type="ChEBI" id="CHEBI:167616"/>
        <dbReference type="ChEBI" id="CHEBI:167617"/>
        <dbReference type="EC" id="2.7.7.50"/>
    </reaction>
    <physiologicalReaction direction="left-to-right" evidence="1">
        <dbReference type="Rhea" id="RHEA:67013"/>
    </physiologicalReaction>
</comment>
<dbReference type="GO" id="GO:0006370">
    <property type="term" value="P:7-methylguanosine mRNA capping"/>
    <property type="evidence" value="ECO:0007669"/>
    <property type="project" value="InterPro"/>
</dbReference>
<dbReference type="FunCoup" id="I7MCH8">
    <property type="interactions" value="419"/>
</dbReference>
<dbReference type="InterPro" id="IPR001339">
    <property type="entry name" value="mRNA_cap_enzyme_adenylation"/>
</dbReference>
<dbReference type="InterPro" id="IPR012340">
    <property type="entry name" value="NA-bd_OB-fold"/>
</dbReference>
<dbReference type="eggNOG" id="KOG2386">
    <property type="taxonomic scope" value="Eukaryota"/>
</dbReference>
<feature type="domain" description="mRNA capping enzyme adenylation" evidence="3">
    <location>
        <begin position="238"/>
        <end position="293"/>
    </location>
</feature>
<dbReference type="KEGG" id="tet:TTHERM_00760200"/>
<evidence type="ECO:0000259" key="3">
    <source>
        <dbReference type="Pfam" id="PF01331"/>
    </source>
</evidence>
<evidence type="ECO:0000256" key="2">
    <source>
        <dbReference type="SAM" id="MobiDB-lite"/>
    </source>
</evidence>